<gene>
    <name evidence="2" type="ORF">H4Q31_04585</name>
</gene>
<protein>
    <submittedName>
        <fullName evidence="2">DinB family protein</fullName>
    </submittedName>
</protein>
<dbReference type="AlphaFoldDB" id="A0A841T6T9"/>
<dbReference type="RefSeq" id="WP_185177891.1">
    <property type="nucleotide sequence ID" value="NZ_CBCSEP010000016.1"/>
</dbReference>
<organism evidence="2 3">
    <name type="scientific">Cohnella lubricantis</name>
    <dbReference type="NCBI Taxonomy" id="2163172"/>
    <lineage>
        <taxon>Bacteria</taxon>
        <taxon>Bacillati</taxon>
        <taxon>Bacillota</taxon>
        <taxon>Bacilli</taxon>
        <taxon>Bacillales</taxon>
        <taxon>Paenibacillaceae</taxon>
        <taxon>Cohnella</taxon>
    </lineage>
</organism>
<dbReference type="Proteomes" id="UP000574133">
    <property type="component" value="Unassembled WGS sequence"/>
</dbReference>
<evidence type="ECO:0000259" key="1">
    <source>
        <dbReference type="Pfam" id="PF12867"/>
    </source>
</evidence>
<dbReference type="Pfam" id="PF12867">
    <property type="entry name" value="DinB_2"/>
    <property type="match status" value="1"/>
</dbReference>
<dbReference type="InterPro" id="IPR024775">
    <property type="entry name" value="DinB-like"/>
</dbReference>
<feature type="domain" description="DinB-like" evidence="1">
    <location>
        <begin position="32"/>
        <end position="162"/>
    </location>
</feature>
<sequence length="172" mass="19743">MSVPKPLQGDYQPYWDDYFRLLPEGDATLLLQEQLKEVVSLYVSFGEEKSLYRYADGKWSLKEVLGHLIDTERTSSYRLMCIARGDKVPLPRHPEHFVNGTRFDRRPLIDLVEEFRAVRASTLALAKGLTAEEWRRAGIINDTRTTAAAIGYFIAAHTCHHLDVVRERYMGG</sequence>
<dbReference type="EMBL" id="JACJVN010000019">
    <property type="protein sequence ID" value="MBB6676602.1"/>
    <property type="molecule type" value="Genomic_DNA"/>
</dbReference>
<evidence type="ECO:0000313" key="3">
    <source>
        <dbReference type="Proteomes" id="UP000574133"/>
    </source>
</evidence>
<dbReference type="Gene3D" id="1.20.120.450">
    <property type="entry name" value="dinb family like domain"/>
    <property type="match status" value="1"/>
</dbReference>
<accession>A0A841T6T9</accession>
<evidence type="ECO:0000313" key="2">
    <source>
        <dbReference type="EMBL" id="MBB6676602.1"/>
    </source>
</evidence>
<keyword evidence="3" id="KW-1185">Reference proteome</keyword>
<dbReference type="InterPro" id="IPR034660">
    <property type="entry name" value="DinB/YfiT-like"/>
</dbReference>
<comment type="caution">
    <text evidence="2">The sequence shown here is derived from an EMBL/GenBank/DDBJ whole genome shotgun (WGS) entry which is preliminary data.</text>
</comment>
<reference evidence="2 3" key="1">
    <citation type="submission" date="2020-08" db="EMBL/GenBank/DDBJ databases">
        <title>Cohnella phylogeny.</title>
        <authorList>
            <person name="Dunlap C."/>
        </authorList>
    </citation>
    <scope>NUCLEOTIDE SEQUENCE [LARGE SCALE GENOMIC DNA]</scope>
    <source>
        <strain evidence="2 3">DSM 103658</strain>
    </source>
</reference>
<dbReference type="SUPFAM" id="SSF109854">
    <property type="entry name" value="DinB/YfiT-like putative metalloenzymes"/>
    <property type="match status" value="1"/>
</dbReference>
<proteinExistence type="predicted"/>
<name>A0A841T6T9_9BACL</name>